<gene>
    <name evidence="1" type="primary">tssK</name>
    <name evidence="1" type="ORF">HX829_19435</name>
</gene>
<dbReference type="PANTHER" id="PTHR35566">
    <property type="entry name" value="BLR3599 PROTEIN"/>
    <property type="match status" value="1"/>
</dbReference>
<name>A0A7Y8BM19_9PSED</name>
<dbReference type="Pfam" id="PF05936">
    <property type="entry name" value="T6SS_VasE"/>
    <property type="match status" value="1"/>
</dbReference>
<dbReference type="NCBIfam" id="TIGR03353">
    <property type="entry name" value="VI_chp_4"/>
    <property type="match status" value="1"/>
</dbReference>
<sequence length="445" mass="48701">MSSHDGVVWSEGMFLLPQHFQQQERHHRARLAQVLRAVQPHGWGFAALRIDAAQLALGSVALSACEGIMPDGSPFALTDEELARLRYPVADSERDVQLVLALALNRPGAADTESAPGDDSLARYRISEVLVADANSEGAEPACLQVRRLNLKLAREADVAASHVFLRVARVVERTAAGLVVLDRQQVAPLLAWRCSPVLARSVDELIARARQRGVALAGGLGQGGLGGMTEIQQYVMLQSVNRAESLLMHLASQPALHPELLYRELVRLAGELAIFGQERKRPRAYPPYRHDRLGESFVPLIQDLLQALSAVASADVVALALKSGAFGFRFAQVADINLYQSARFILAVRAQVPDEELRKNFPSRLKIGPAERLHDLVNLQLPGLAIQVLPTAPRELPYYPGFSYFQLSNDHPLWADLVDTSGFGLHVAGSFPGLQLAFWAIREA</sequence>
<dbReference type="EMBL" id="JACAPU010000021">
    <property type="protein sequence ID" value="NWB48660.1"/>
    <property type="molecule type" value="Genomic_DNA"/>
</dbReference>
<proteinExistence type="predicted"/>
<dbReference type="AlphaFoldDB" id="A0A7Y8BM19"/>
<protein>
    <submittedName>
        <fullName evidence="1">Type VI secretion system baseplate subunit TssK</fullName>
    </submittedName>
</protein>
<evidence type="ECO:0000313" key="2">
    <source>
        <dbReference type="Proteomes" id="UP000582981"/>
    </source>
</evidence>
<comment type="caution">
    <text evidence="1">The sequence shown here is derived from an EMBL/GenBank/DDBJ whole genome shotgun (WGS) entry which is preliminary data.</text>
</comment>
<evidence type="ECO:0000313" key="1">
    <source>
        <dbReference type="EMBL" id="NWB48660.1"/>
    </source>
</evidence>
<dbReference type="RefSeq" id="WP_177144797.1">
    <property type="nucleotide sequence ID" value="NZ_JACAPU010000021.1"/>
</dbReference>
<accession>A0A7Y8BM19</accession>
<reference evidence="1 2" key="1">
    <citation type="submission" date="2020-04" db="EMBL/GenBank/DDBJ databases">
        <title>Molecular characterization of pseudomonads from Agaricus bisporus reveal novel blotch 2 pathogens in Western Europe.</title>
        <authorList>
            <person name="Taparia T."/>
            <person name="Krijger M."/>
            <person name="Haynes E."/>
            <person name="Elpinstone J.G."/>
            <person name="Noble R."/>
            <person name="Van Der Wolf J."/>
        </authorList>
    </citation>
    <scope>NUCLEOTIDE SEQUENCE [LARGE SCALE GENOMIC DNA]</scope>
    <source>
        <strain evidence="1 2">F1001</strain>
    </source>
</reference>
<dbReference type="Proteomes" id="UP000582981">
    <property type="component" value="Unassembled WGS sequence"/>
</dbReference>
<organism evidence="1 2">
    <name type="scientific">Pseudomonas gingeri</name>
    <dbReference type="NCBI Taxonomy" id="117681"/>
    <lineage>
        <taxon>Bacteria</taxon>
        <taxon>Pseudomonadati</taxon>
        <taxon>Pseudomonadota</taxon>
        <taxon>Gammaproteobacteria</taxon>
        <taxon>Pseudomonadales</taxon>
        <taxon>Pseudomonadaceae</taxon>
        <taxon>Pseudomonas</taxon>
    </lineage>
</organism>
<dbReference type="InterPro" id="IPR010263">
    <property type="entry name" value="T6SS_TssK"/>
</dbReference>
<dbReference type="PANTHER" id="PTHR35566:SF1">
    <property type="entry name" value="TYPE VI SECRETION SYSTEM BASEPLATE COMPONENT TSSK1"/>
    <property type="match status" value="1"/>
</dbReference>